<feature type="compositionally biased region" description="Polar residues" evidence="4">
    <location>
        <begin position="1"/>
        <end position="12"/>
    </location>
</feature>
<feature type="region of interest" description="Disordered" evidence="4">
    <location>
        <begin position="1"/>
        <end position="22"/>
    </location>
</feature>
<dbReference type="AlphaFoldDB" id="A0AAP5UYS6"/>
<name>A0AAP5UYS6_9BURK</name>
<keyword evidence="3" id="KW-0520">NAD</keyword>
<reference evidence="5" key="1">
    <citation type="submission" date="2022-08" db="EMBL/GenBank/DDBJ databases">
        <authorList>
            <person name="Kim S.-J."/>
        </authorList>
    </citation>
    <scope>NUCLEOTIDE SEQUENCE</scope>
    <source>
        <strain evidence="5">KJ</strain>
    </source>
</reference>
<protein>
    <submittedName>
        <fullName evidence="5">4-hydroxythreonine-4-phosphate dehydrogenase PdxA</fullName>
    </submittedName>
</protein>
<dbReference type="Pfam" id="PF04166">
    <property type="entry name" value="PdxA"/>
    <property type="match status" value="1"/>
</dbReference>
<dbReference type="PANTHER" id="PTHR30004:SF6">
    <property type="entry name" value="D-THREONATE 4-PHOSPHATE DEHYDROGENASE"/>
    <property type="match status" value="1"/>
</dbReference>
<evidence type="ECO:0000256" key="1">
    <source>
        <dbReference type="ARBA" id="ARBA00022723"/>
    </source>
</evidence>
<dbReference type="PANTHER" id="PTHR30004">
    <property type="entry name" value="4-HYDROXYTHREONINE-4-PHOSPHATE DEHYDROGENASE"/>
    <property type="match status" value="1"/>
</dbReference>
<dbReference type="InterPro" id="IPR005255">
    <property type="entry name" value="PdxA_fam"/>
</dbReference>
<accession>A0AAP5UYS6</accession>
<dbReference type="Gene3D" id="3.40.718.10">
    <property type="entry name" value="Isopropylmalate Dehydrogenase"/>
    <property type="match status" value="1"/>
</dbReference>
<keyword evidence="1" id="KW-0479">Metal-binding</keyword>
<comment type="caution">
    <text evidence="5">The sequence shown here is derived from an EMBL/GenBank/DDBJ whole genome shotgun (WGS) entry which is preliminary data.</text>
</comment>
<evidence type="ECO:0000313" key="5">
    <source>
        <dbReference type="EMBL" id="MDT8843718.1"/>
    </source>
</evidence>
<dbReference type="SUPFAM" id="SSF53659">
    <property type="entry name" value="Isocitrate/Isopropylmalate dehydrogenase-like"/>
    <property type="match status" value="1"/>
</dbReference>
<evidence type="ECO:0000256" key="4">
    <source>
        <dbReference type="SAM" id="MobiDB-lite"/>
    </source>
</evidence>
<keyword evidence="2" id="KW-0560">Oxidoreductase</keyword>
<dbReference type="GO" id="GO:0051287">
    <property type="term" value="F:NAD binding"/>
    <property type="evidence" value="ECO:0007669"/>
    <property type="project" value="InterPro"/>
</dbReference>
<dbReference type="GO" id="GO:0046872">
    <property type="term" value="F:metal ion binding"/>
    <property type="evidence" value="ECO:0007669"/>
    <property type="project" value="UniProtKB-KW"/>
</dbReference>
<evidence type="ECO:0000313" key="6">
    <source>
        <dbReference type="Proteomes" id="UP001246473"/>
    </source>
</evidence>
<dbReference type="GO" id="GO:0016491">
    <property type="term" value="F:oxidoreductase activity"/>
    <property type="evidence" value="ECO:0007669"/>
    <property type="project" value="UniProtKB-KW"/>
</dbReference>
<proteinExistence type="predicted"/>
<sequence length="358" mass="38150">MIVSIKRSTSITSEKRNAAMPSTASRPAVGIIIGDPAGIGPEVVAKAWLTGKLHQTCRPLLIGSAAVMERALKFIRKDASIHVLTDEAEVPETLVDRHDTFDILDTGTLVNEVIPLGEDTVTGGNVSGIWLDQGDRLARTGQLAATVMGPISTGSMKMAGTLERVVSVETGKSYLILVSGPLRIAHLTDHIPLRRVCEIISQDLVLMALRQIDSAMREWGLRTPRIAVAGLNPHAMGEEDQNGIALAVQSARKDGINVVGPISPDTVFRHCIEGRYDLVLAMYHDQGHIAIKTWGFSGNIAIILGPPYVHLSVAHGTAYDIVGKGVADHTMILNAIQTAGYLAAGRGFPTSASVKVGE</sequence>
<dbReference type="EMBL" id="JANSLM010000028">
    <property type="protein sequence ID" value="MDT8843718.1"/>
    <property type="molecule type" value="Genomic_DNA"/>
</dbReference>
<evidence type="ECO:0000256" key="2">
    <source>
        <dbReference type="ARBA" id="ARBA00023002"/>
    </source>
</evidence>
<organism evidence="5 6">
    <name type="scientific">Paraburkholderia fungorum</name>
    <dbReference type="NCBI Taxonomy" id="134537"/>
    <lineage>
        <taxon>Bacteria</taxon>
        <taxon>Pseudomonadati</taxon>
        <taxon>Pseudomonadota</taxon>
        <taxon>Betaproteobacteria</taxon>
        <taxon>Burkholderiales</taxon>
        <taxon>Burkholderiaceae</taxon>
        <taxon>Paraburkholderia</taxon>
    </lineage>
</organism>
<gene>
    <name evidence="5" type="ORF">ParKJ_40665</name>
</gene>
<evidence type="ECO:0000256" key="3">
    <source>
        <dbReference type="ARBA" id="ARBA00023027"/>
    </source>
</evidence>
<dbReference type="Proteomes" id="UP001246473">
    <property type="component" value="Unassembled WGS sequence"/>
</dbReference>